<feature type="binding site" evidence="5">
    <location>
        <position position="228"/>
    </location>
    <ligand>
        <name>Fe cation</name>
        <dbReference type="ChEBI" id="CHEBI:24875"/>
        <note>catalytic</note>
    </ligand>
</feature>
<keyword evidence="6 7" id="KW-0223">Dioxygenase</keyword>
<dbReference type="GO" id="GO:0046872">
    <property type="term" value="F:metal ion binding"/>
    <property type="evidence" value="ECO:0007669"/>
    <property type="project" value="UniProtKB-KW"/>
</dbReference>
<keyword evidence="2 5" id="KW-0479">Metal-binding</keyword>
<dbReference type="EC" id="1.13.11.-" evidence="6"/>
<evidence type="ECO:0000256" key="4">
    <source>
        <dbReference type="ARBA" id="ARBA00023004"/>
    </source>
</evidence>
<dbReference type="Proteomes" id="UP000284605">
    <property type="component" value="Unassembled WGS sequence"/>
</dbReference>
<feature type="binding site" evidence="5">
    <location>
        <position position="522"/>
    </location>
    <ligand>
        <name>Fe cation</name>
        <dbReference type="ChEBI" id="CHEBI:24875"/>
        <note>catalytic</note>
    </ligand>
</feature>
<protein>
    <recommendedName>
        <fullName evidence="6">Dioxygenase</fullName>
        <ecNumber evidence="6">1.13.11.-</ecNumber>
    </recommendedName>
</protein>
<sequence length="532" mass="59008">MAIEADGDGFELSKRGHRHSFLFWRTLSRPLPRPTPTFDQVAGTAASQEWRRTDPWGIAMSIAQKHSPSDWVAAFTSGLYAPVNREVTGPPVAVIGEIPRNLNGIFVQNTPNPAFAPNPGHSWFDGDGMVHGVQFEDGKATYRNRYVRTKGLDDDIAAGKASYSGSLALPGQGPRHKNVANTDLVHHNGRLLALWWEGGEPYELSLPDLKTIGTYDYNGTLNIGMTSHVKLDPATGELHFISWGTRRPYLSVGVADATGRIARVTPVELPGPRVQHDVALSNRYVGVFDFPLMIDMNRAEALGFVLNDAKPARIGLVDRRDESAPVRWFEIKPCFMWHLMCAWDEGDDFVLLGARLDGATRVDARGQVHDDRPMVDGEHRFDSQLYQWRLNTRDGTVREGVVDDLYIEFPRVNDAFICSGARFGYAGAIQMSARTLKAEGLAKFDLKTGRREQLRLPRGHFSNEPCFAAADASTSEDDGYVLSFVSNEAEATSELWIEAAQDFTKGPVARIKLPQRVPAGFHTRWIPAAALR</sequence>
<gene>
    <name evidence="7" type="ORF">D3874_26100</name>
</gene>
<dbReference type="GO" id="GO:0010436">
    <property type="term" value="F:carotenoid dioxygenase activity"/>
    <property type="evidence" value="ECO:0007669"/>
    <property type="project" value="TreeGrafter"/>
</dbReference>
<comment type="caution">
    <text evidence="7">The sequence shown here is derived from an EMBL/GenBank/DDBJ whole genome shotgun (WGS) entry which is preliminary data.</text>
</comment>
<evidence type="ECO:0000256" key="2">
    <source>
        <dbReference type="ARBA" id="ARBA00022723"/>
    </source>
</evidence>
<comment type="similarity">
    <text evidence="1 6">Belongs to the carotenoid oxygenase family.</text>
</comment>
<dbReference type="PANTHER" id="PTHR10543:SF89">
    <property type="entry name" value="CAROTENOID 9,10(9',10')-CLEAVAGE DIOXYGENASE 1"/>
    <property type="match status" value="1"/>
</dbReference>
<dbReference type="Pfam" id="PF03055">
    <property type="entry name" value="RPE65"/>
    <property type="match status" value="1"/>
</dbReference>
<dbReference type="GO" id="GO:0016121">
    <property type="term" value="P:carotene catabolic process"/>
    <property type="evidence" value="ECO:0007669"/>
    <property type="project" value="TreeGrafter"/>
</dbReference>
<accession>A0A418VTW7</accession>
<evidence type="ECO:0000256" key="5">
    <source>
        <dbReference type="PIRSR" id="PIRSR604294-1"/>
    </source>
</evidence>
<feature type="binding site" evidence="5">
    <location>
        <position position="338"/>
    </location>
    <ligand>
        <name>Fe cation</name>
        <dbReference type="ChEBI" id="CHEBI:24875"/>
        <note>catalytic</note>
    </ligand>
</feature>
<evidence type="ECO:0000313" key="8">
    <source>
        <dbReference type="Proteomes" id="UP000284605"/>
    </source>
</evidence>
<reference evidence="7 8" key="1">
    <citation type="submission" date="2018-09" db="EMBL/GenBank/DDBJ databases">
        <authorList>
            <person name="Zhu H."/>
        </authorList>
    </citation>
    <scope>NUCLEOTIDE SEQUENCE [LARGE SCALE GENOMIC DNA]</scope>
    <source>
        <strain evidence="7 8">K1W22B-8</strain>
    </source>
</reference>
<dbReference type="PANTHER" id="PTHR10543">
    <property type="entry name" value="BETA-CAROTENE DIOXYGENASE"/>
    <property type="match status" value="1"/>
</dbReference>
<dbReference type="InterPro" id="IPR004294">
    <property type="entry name" value="Carotenoid_Oase"/>
</dbReference>
<proteinExistence type="inferred from homology"/>
<dbReference type="AlphaFoldDB" id="A0A418VTW7"/>
<keyword evidence="3 6" id="KW-0560">Oxidoreductase</keyword>
<comment type="cofactor">
    <cofactor evidence="5 6">
        <name>Fe(2+)</name>
        <dbReference type="ChEBI" id="CHEBI:29033"/>
    </cofactor>
    <text evidence="5 6">Binds 1 Fe(2+) ion per subunit.</text>
</comment>
<feature type="binding site" evidence="5">
    <location>
        <position position="276"/>
    </location>
    <ligand>
        <name>Fe cation</name>
        <dbReference type="ChEBI" id="CHEBI:24875"/>
        <note>catalytic</note>
    </ligand>
</feature>
<dbReference type="EMBL" id="QYUK01000016">
    <property type="protein sequence ID" value="RJF80593.1"/>
    <property type="molecule type" value="Genomic_DNA"/>
</dbReference>
<keyword evidence="8" id="KW-1185">Reference proteome</keyword>
<evidence type="ECO:0000256" key="6">
    <source>
        <dbReference type="RuleBase" id="RU364048"/>
    </source>
</evidence>
<organism evidence="7 8">
    <name type="scientific">Oleomonas cavernae</name>
    <dbReference type="NCBI Taxonomy" id="2320859"/>
    <lineage>
        <taxon>Bacteria</taxon>
        <taxon>Pseudomonadati</taxon>
        <taxon>Pseudomonadota</taxon>
        <taxon>Alphaproteobacteria</taxon>
        <taxon>Acetobacterales</taxon>
        <taxon>Acetobacteraceae</taxon>
        <taxon>Oleomonas</taxon>
    </lineage>
</organism>
<keyword evidence="4 5" id="KW-0408">Iron</keyword>
<evidence type="ECO:0000256" key="1">
    <source>
        <dbReference type="ARBA" id="ARBA00006787"/>
    </source>
</evidence>
<evidence type="ECO:0000256" key="3">
    <source>
        <dbReference type="ARBA" id="ARBA00023002"/>
    </source>
</evidence>
<name>A0A418VTW7_9PROT</name>
<evidence type="ECO:0000313" key="7">
    <source>
        <dbReference type="EMBL" id="RJF80593.1"/>
    </source>
</evidence>